<dbReference type="GO" id="GO:0071555">
    <property type="term" value="P:cell wall organization"/>
    <property type="evidence" value="ECO:0007669"/>
    <property type="project" value="UniProtKB-UniRule"/>
</dbReference>
<dbReference type="FunFam" id="3.40.50.11340:FF:000005">
    <property type="entry name" value="Galactoside 2-alpha-L-fucosyltransferase"/>
    <property type="match status" value="1"/>
</dbReference>
<protein>
    <recommendedName>
        <fullName evidence="7">Fucosyltransferase</fullName>
        <ecNumber evidence="7">2.4.1.-</ecNumber>
    </recommendedName>
</protein>
<dbReference type="EC" id="2.4.1.-" evidence="7"/>
<dbReference type="GO" id="GO:0042546">
    <property type="term" value="P:cell wall biogenesis"/>
    <property type="evidence" value="ECO:0007669"/>
    <property type="project" value="InterPro"/>
</dbReference>
<accession>M8C7D8</accession>
<name>M8C7D8_AEGTA</name>
<dbReference type="PANTHER" id="PTHR31889">
    <property type="entry name" value="FUCOSYLTRANSFERASE 2-RELATED"/>
    <property type="match status" value="1"/>
</dbReference>
<evidence type="ECO:0000256" key="4">
    <source>
        <dbReference type="ARBA" id="ARBA00023034"/>
    </source>
</evidence>
<evidence type="ECO:0000256" key="2">
    <source>
        <dbReference type="ARBA" id="ARBA00022676"/>
    </source>
</evidence>
<comment type="function">
    <text evidence="7">May be involved in cell wall biosynthesis.</text>
</comment>
<dbReference type="PANTHER" id="PTHR31889:SF88">
    <property type="entry name" value="FUCOSYLTRANSFERASE"/>
    <property type="match status" value="1"/>
</dbReference>
<keyword evidence="4 7" id="KW-0333">Golgi apparatus</keyword>
<keyword evidence="6 7" id="KW-0961">Cell wall biogenesis/degradation</keyword>
<proteinExistence type="inferred from homology"/>
<dbReference type="GO" id="GO:0009969">
    <property type="term" value="P:xyloglucan biosynthetic process"/>
    <property type="evidence" value="ECO:0007669"/>
    <property type="project" value="TreeGrafter"/>
</dbReference>
<evidence type="ECO:0000313" key="8">
    <source>
        <dbReference type="EnsemblPlants" id="EMT11038"/>
    </source>
</evidence>
<dbReference type="EnsemblPlants" id="EMT11038">
    <property type="protein sequence ID" value="EMT11038"/>
    <property type="gene ID" value="F775_13301"/>
</dbReference>
<evidence type="ECO:0000256" key="1">
    <source>
        <dbReference type="ARBA" id="ARBA00010481"/>
    </source>
</evidence>
<dbReference type="Pfam" id="PF03254">
    <property type="entry name" value="XG_FTase"/>
    <property type="match status" value="1"/>
</dbReference>
<reference evidence="8" key="1">
    <citation type="submission" date="2015-06" db="UniProtKB">
        <authorList>
            <consortium name="EnsemblPlants"/>
        </authorList>
    </citation>
    <scope>IDENTIFICATION</scope>
</reference>
<keyword evidence="2 7" id="KW-0328">Glycosyltransferase</keyword>
<dbReference type="GO" id="GO:0032580">
    <property type="term" value="C:Golgi cisterna membrane"/>
    <property type="evidence" value="ECO:0007669"/>
    <property type="project" value="UniProtKB-SubCell"/>
</dbReference>
<dbReference type="ExpressionAtlas" id="M8C7D8">
    <property type="expression patterns" value="baseline"/>
</dbReference>
<organism evidence="8">
    <name type="scientific">Aegilops tauschii</name>
    <name type="common">Tausch's goatgrass</name>
    <name type="synonym">Aegilops squarrosa</name>
    <dbReference type="NCBI Taxonomy" id="37682"/>
    <lineage>
        <taxon>Eukaryota</taxon>
        <taxon>Viridiplantae</taxon>
        <taxon>Streptophyta</taxon>
        <taxon>Embryophyta</taxon>
        <taxon>Tracheophyta</taxon>
        <taxon>Spermatophyta</taxon>
        <taxon>Magnoliopsida</taxon>
        <taxon>Liliopsida</taxon>
        <taxon>Poales</taxon>
        <taxon>Poaceae</taxon>
        <taxon>BOP clade</taxon>
        <taxon>Pooideae</taxon>
        <taxon>Triticodae</taxon>
        <taxon>Triticeae</taxon>
        <taxon>Triticinae</taxon>
        <taxon>Aegilops</taxon>
    </lineage>
</organism>
<dbReference type="AlphaFoldDB" id="M8C7D8"/>
<sequence length="527" mass="59199">MAVMKTKPAAEGKRCCPGINTKLVAFLLTVPSLIVFLGGRNGEQPAVEIEAVMPGRDPEAVSFLQRKTAHDDRLLGGLLADGFDQKSCHSRHQSAVYRRNAGRQPSHHLISKLRSHEALQRRCGPGTAAYTNALEQLKSGRSVASPECRYLVSISYRGLGNRILAAASAFLYALLTDRVLLVDPSHMTDELFCEPFPNTTWLLPPGFPLFNYQSFYLDTPERFGRMREDGVLRTGVTNGSAPAELPAFAYIHLDYNQTDHDKLFFCDDDQRVLRDIQWLVMRTDSYIVPGLFLVKAFEEELDGLFPERDAVFHHLGRYLFHPTNQVWGLIARYYRAHLASARRVVGIQVRVFPWEAESPEILEQIKTCTQNERLLPAVLDEVEDDEPAVAGAQQPTAVLVTSLKAWVVVVEQPSHEETQRYNVRSHEHKAWAEVYLLSVADMLVTTGQSTFGYVAQGLGGLKPWVLHHVANGTVGWPCSRDVSMEPCFHVPPQYDCKRREDAGLVVPHVRHCGDLPAGLKLVDRREW</sequence>
<keyword evidence="5" id="KW-0325">Glycoprotein</keyword>
<evidence type="ECO:0000256" key="7">
    <source>
        <dbReference type="RuleBase" id="RU367004"/>
    </source>
</evidence>
<dbReference type="InterPro" id="IPR004938">
    <property type="entry name" value="XG_FTase"/>
</dbReference>
<dbReference type="GO" id="GO:0008107">
    <property type="term" value="F:galactoside 2-alpha-L-fucosyltransferase activity"/>
    <property type="evidence" value="ECO:0007669"/>
    <property type="project" value="InterPro"/>
</dbReference>
<comment type="subcellular location">
    <subcellularLocation>
        <location evidence="7">Golgi apparatus</location>
        <location evidence="7">Golgi stack membrane</location>
        <topology evidence="7">Single-pass type II membrane protein</topology>
    </subcellularLocation>
</comment>
<comment type="similarity">
    <text evidence="1 7">Belongs to the glycosyltransferase 37 family.</text>
</comment>
<evidence type="ECO:0000256" key="6">
    <source>
        <dbReference type="ARBA" id="ARBA00023316"/>
    </source>
</evidence>
<evidence type="ECO:0000256" key="5">
    <source>
        <dbReference type="ARBA" id="ARBA00023180"/>
    </source>
</evidence>
<evidence type="ECO:0000256" key="3">
    <source>
        <dbReference type="ARBA" id="ARBA00022679"/>
    </source>
</evidence>
<keyword evidence="3 7" id="KW-0808">Transferase</keyword>
<dbReference type="Gene3D" id="3.40.50.11340">
    <property type="match status" value="1"/>
</dbReference>